<dbReference type="RefSeq" id="WP_011798591.1">
    <property type="nucleotide sequence ID" value="NC_008762.1"/>
</dbReference>
<gene>
    <name evidence="1" type="ordered locus">Pnap_4977</name>
</gene>
<dbReference type="AlphaFoldDB" id="A1VX47"/>
<proteinExistence type="predicted"/>
<dbReference type="InterPro" id="IPR036397">
    <property type="entry name" value="RNaseH_sf"/>
</dbReference>
<dbReference type="InterPro" id="IPR012337">
    <property type="entry name" value="RNaseH-like_sf"/>
</dbReference>
<keyword evidence="1" id="KW-0614">Plasmid</keyword>
<geneLocation type="plasmid" evidence="1 2">
    <name>pPNAP06</name>
</geneLocation>
<evidence type="ECO:0000313" key="2">
    <source>
        <dbReference type="Proteomes" id="UP000000644"/>
    </source>
</evidence>
<keyword evidence="2" id="KW-1185">Reference proteome</keyword>
<dbReference type="HOGENOM" id="CLU_116173_0_0_4"/>
<evidence type="ECO:0000313" key="1">
    <source>
        <dbReference type="EMBL" id="ABM40225.1"/>
    </source>
</evidence>
<accession>A1VX47</accession>
<dbReference type="Proteomes" id="UP000000644">
    <property type="component" value="Plasmid pPNAP06"/>
</dbReference>
<protein>
    <submittedName>
        <fullName evidence="1">Uncharacterized protein</fullName>
    </submittedName>
</protein>
<dbReference type="EMBL" id="CP000535">
    <property type="protein sequence ID" value="ABM40225.1"/>
    <property type="molecule type" value="Genomic_DNA"/>
</dbReference>
<dbReference type="OrthoDB" id="6482216at2"/>
<organism evidence="1 2">
    <name type="scientific">Polaromonas naphthalenivorans (strain CJ2)</name>
    <dbReference type="NCBI Taxonomy" id="365044"/>
    <lineage>
        <taxon>Bacteria</taxon>
        <taxon>Pseudomonadati</taxon>
        <taxon>Pseudomonadota</taxon>
        <taxon>Betaproteobacteria</taxon>
        <taxon>Burkholderiales</taxon>
        <taxon>Comamonadaceae</taxon>
        <taxon>Polaromonas</taxon>
    </lineage>
</organism>
<sequence>MLVFLDTEFTEFVRPDLISIALVSEDGREFYAERTDYCQADCSDFVRETVQPLLGRVPGAACSRPALTDRVRDWFARLPEPATVIFDYEWDWYLLAVAMLGRPHSKPPGDFAKQLYLNSYTITHPVFERAQNHIYTQDWPPHHALSDARALMAGYRAWHKFMEPIWRIQ</sequence>
<dbReference type="SUPFAM" id="SSF53098">
    <property type="entry name" value="Ribonuclease H-like"/>
    <property type="match status" value="1"/>
</dbReference>
<reference evidence="2" key="1">
    <citation type="journal article" date="2009" name="Environ. Microbiol.">
        <title>The genome of Polaromonas naphthalenivorans strain CJ2, isolated from coal tar-contaminated sediment, reveals physiological and metabolic versatility and evolution through extensive horizontal gene transfer.</title>
        <authorList>
            <person name="Yagi J.M."/>
            <person name="Sims D."/>
            <person name="Brettin T."/>
            <person name="Bruce D."/>
            <person name="Madsen E.L."/>
        </authorList>
    </citation>
    <scope>NUCLEOTIDE SEQUENCE [LARGE SCALE GENOMIC DNA]</scope>
    <source>
        <strain evidence="2">CJ2</strain>
        <plasmid evidence="2">Plasmid pPNAP06</plasmid>
    </source>
</reference>
<dbReference type="GO" id="GO:0003676">
    <property type="term" value="F:nucleic acid binding"/>
    <property type="evidence" value="ECO:0007669"/>
    <property type="project" value="InterPro"/>
</dbReference>
<dbReference type="KEGG" id="pna:Pnap_4977"/>
<name>A1VX47_POLNA</name>
<dbReference type="Gene3D" id="3.30.420.10">
    <property type="entry name" value="Ribonuclease H-like superfamily/Ribonuclease H"/>
    <property type="match status" value="1"/>
</dbReference>